<dbReference type="FunCoup" id="A0A0G4H7S2">
    <property type="interactions" value="160"/>
</dbReference>
<dbReference type="PANTHER" id="PTHR45753:SF6">
    <property type="entry name" value="ASPARTATE CARBAMOYLTRANSFERASE"/>
    <property type="match status" value="1"/>
</dbReference>
<keyword evidence="9" id="KW-0812">Transmembrane</keyword>
<dbReference type="InParanoid" id="A0A0G4H7S2"/>
<sequence>MDTFSLLVEGVAVAATSATALYIIWGIFRTLRSRGDERESKALPHTGLVSVDELSKDQVETIMKVAHRCRALVKQRGSTDILKGKILANLFFEPSTRTRCSFEAAMKRLGGDVVSILDVGNSSVSKGETLEDTIMMMCSYSDAIVIRHPKEGSAVRAVKASSVPVLNAGDGTGEHPTQALLDFFTISWFFPYLLDNELGQPLRVGCVGDLRHGRTVHSLVKLLSRYNVYLRYVAPDGLEMPDELQQTVEHMFRINGLKPDGRQTSHRNIREVLDKVDVLYMTRVQAERFSNKEEYERFKSSYILTSELLDEFAPQHCKVLHPLPRVNEIHPDVDRNHRQAYFEQAQNGLYVRMALLSIVFGKSQQIR</sequence>
<dbReference type="GO" id="GO:0016597">
    <property type="term" value="F:amino acid binding"/>
    <property type="evidence" value="ECO:0007669"/>
    <property type="project" value="InterPro"/>
</dbReference>
<dbReference type="PRINTS" id="PR00100">
    <property type="entry name" value="AOTCASE"/>
</dbReference>
<evidence type="ECO:0000256" key="4">
    <source>
        <dbReference type="ARBA" id="ARBA00022679"/>
    </source>
</evidence>
<feature type="transmembrane region" description="Helical" evidence="9">
    <location>
        <begin position="6"/>
        <end position="28"/>
    </location>
</feature>
<dbReference type="InterPro" id="IPR002082">
    <property type="entry name" value="Asp_carbamoyltransf"/>
</dbReference>
<evidence type="ECO:0000256" key="7">
    <source>
        <dbReference type="ARBA" id="ARBA00048859"/>
    </source>
</evidence>
<comment type="similarity">
    <text evidence="2">Belongs to the aspartate/ornithine carbamoyltransferase superfamily. ATCase family.</text>
</comment>
<evidence type="ECO:0000259" key="11">
    <source>
        <dbReference type="Pfam" id="PF02729"/>
    </source>
</evidence>
<evidence type="ECO:0000259" key="10">
    <source>
        <dbReference type="Pfam" id="PF00185"/>
    </source>
</evidence>
<dbReference type="VEuPathDB" id="CryptoDB:Vbra_19841"/>
<dbReference type="HAMAP" id="MF_00001">
    <property type="entry name" value="Asp_carb_tr"/>
    <property type="match status" value="1"/>
</dbReference>
<comment type="pathway">
    <text evidence="1">Pyrimidine metabolism; UMP biosynthesis via de novo pathway; (S)-dihydroorotate from bicarbonate: step 2/3.</text>
</comment>
<dbReference type="AlphaFoldDB" id="A0A0G4H7S2"/>
<dbReference type="NCBIfam" id="NF002032">
    <property type="entry name" value="PRK00856.1"/>
    <property type="match status" value="1"/>
</dbReference>
<dbReference type="InterPro" id="IPR006132">
    <property type="entry name" value="Asp/Orn_carbamoyltranf_P-bd"/>
</dbReference>
<evidence type="ECO:0000313" key="12">
    <source>
        <dbReference type="EMBL" id="CEM39926.1"/>
    </source>
</evidence>
<dbReference type="InterPro" id="IPR006131">
    <property type="entry name" value="Asp_carbamoyltransf_Asp/Orn-bd"/>
</dbReference>
<dbReference type="EC" id="2.1.3.2" evidence="3"/>
<accession>A0A0G4H7S2</accession>
<dbReference type="NCBIfam" id="TIGR00670">
    <property type="entry name" value="asp_carb_tr"/>
    <property type="match status" value="1"/>
</dbReference>
<comment type="catalytic activity">
    <reaction evidence="7">
        <text>carbamoyl phosphate + L-aspartate = N-carbamoyl-L-aspartate + phosphate + H(+)</text>
        <dbReference type="Rhea" id="RHEA:20013"/>
        <dbReference type="ChEBI" id="CHEBI:15378"/>
        <dbReference type="ChEBI" id="CHEBI:29991"/>
        <dbReference type="ChEBI" id="CHEBI:32814"/>
        <dbReference type="ChEBI" id="CHEBI:43474"/>
        <dbReference type="ChEBI" id="CHEBI:58228"/>
        <dbReference type="EC" id="2.1.3.2"/>
    </reaction>
</comment>
<dbReference type="Proteomes" id="UP000041254">
    <property type="component" value="Unassembled WGS sequence"/>
</dbReference>
<dbReference type="STRING" id="1169540.A0A0G4H7S2"/>
<dbReference type="Pfam" id="PF02729">
    <property type="entry name" value="OTCace_N"/>
    <property type="match status" value="1"/>
</dbReference>
<evidence type="ECO:0000256" key="9">
    <source>
        <dbReference type="SAM" id="Phobius"/>
    </source>
</evidence>
<feature type="domain" description="Aspartate/ornithine carbamoyltransferase Asp/Orn-binding" evidence="10">
    <location>
        <begin position="202"/>
        <end position="358"/>
    </location>
</feature>
<dbReference type="InterPro" id="IPR006130">
    <property type="entry name" value="Asp/Orn_carbamoylTrfase"/>
</dbReference>
<dbReference type="Pfam" id="PF00185">
    <property type="entry name" value="OTCace"/>
    <property type="match status" value="1"/>
</dbReference>
<dbReference type="OrthoDB" id="1924069at2759"/>
<dbReference type="EMBL" id="CDMY01001057">
    <property type="protein sequence ID" value="CEM39926.1"/>
    <property type="molecule type" value="Genomic_DNA"/>
</dbReference>
<dbReference type="GO" id="GO:0006207">
    <property type="term" value="P:'de novo' pyrimidine nucleobase biosynthetic process"/>
    <property type="evidence" value="ECO:0007669"/>
    <property type="project" value="InterPro"/>
</dbReference>
<evidence type="ECO:0000256" key="8">
    <source>
        <dbReference type="RuleBase" id="RU003634"/>
    </source>
</evidence>
<reference evidence="12 13" key="1">
    <citation type="submission" date="2014-11" db="EMBL/GenBank/DDBJ databases">
        <authorList>
            <person name="Zhu J."/>
            <person name="Qi W."/>
            <person name="Song R."/>
        </authorList>
    </citation>
    <scope>NUCLEOTIDE SEQUENCE [LARGE SCALE GENOMIC DNA]</scope>
</reference>
<keyword evidence="9" id="KW-1133">Transmembrane helix</keyword>
<dbReference type="FunFam" id="3.40.50.1370:FF:000005">
    <property type="entry name" value="CAD protein-like isoform X1"/>
    <property type="match status" value="1"/>
</dbReference>
<dbReference type="GO" id="GO:0044205">
    <property type="term" value="P:'de novo' UMP biosynthetic process"/>
    <property type="evidence" value="ECO:0007669"/>
    <property type="project" value="UniProtKB-UniPathway"/>
</dbReference>
<name>A0A0G4H7S2_VITBC</name>
<dbReference type="InterPro" id="IPR036901">
    <property type="entry name" value="Asp/Orn_carbamoylTrfase_sf"/>
</dbReference>
<comment type="function">
    <text evidence="6">Catalyzes the condensation of carbamoyl phosphate and aspartate to form carbamoyl aspartate and inorganic phosphate, the committed step in the de novo pyrimidine nucleotide biosynthesis pathway.</text>
</comment>
<dbReference type="OMA" id="VLIMHPG"/>
<evidence type="ECO:0000256" key="1">
    <source>
        <dbReference type="ARBA" id="ARBA00004852"/>
    </source>
</evidence>
<dbReference type="PROSITE" id="PS00097">
    <property type="entry name" value="CARBAMOYLTRANSFERASE"/>
    <property type="match status" value="1"/>
</dbReference>
<protein>
    <recommendedName>
        <fullName evidence="3">aspartate carbamoyltransferase</fullName>
        <ecNumber evidence="3">2.1.3.2</ecNumber>
    </recommendedName>
</protein>
<feature type="domain" description="Aspartate/ornithine carbamoyltransferase carbamoyl-P binding" evidence="11">
    <location>
        <begin position="48"/>
        <end position="186"/>
    </location>
</feature>
<dbReference type="FunFam" id="3.40.50.1370:FF:000002">
    <property type="entry name" value="Aspartate carbamoyltransferase 2"/>
    <property type="match status" value="1"/>
</dbReference>
<proteinExistence type="inferred from homology"/>
<evidence type="ECO:0000256" key="2">
    <source>
        <dbReference type="ARBA" id="ARBA00008896"/>
    </source>
</evidence>
<keyword evidence="5" id="KW-0665">Pyrimidine biosynthesis</keyword>
<dbReference type="GO" id="GO:0006520">
    <property type="term" value="P:amino acid metabolic process"/>
    <property type="evidence" value="ECO:0007669"/>
    <property type="project" value="InterPro"/>
</dbReference>
<evidence type="ECO:0000313" key="13">
    <source>
        <dbReference type="Proteomes" id="UP000041254"/>
    </source>
</evidence>
<evidence type="ECO:0000256" key="3">
    <source>
        <dbReference type="ARBA" id="ARBA00013008"/>
    </source>
</evidence>
<organism evidence="12 13">
    <name type="scientific">Vitrella brassicaformis (strain CCMP3155)</name>
    <dbReference type="NCBI Taxonomy" id="1169540"/>
    <lineage>
        <taxon>Eukaryota</taxon>
        <taxon>Sar</taxon>
        <taxon>Alveolata</taxon>
        <taxon>Colpodellida</taxon>
        <taxon>Vitrellaceae</taxon>
        <taxon>Vitrella</taxon>
    </lineage>
</organism>
<evidence type="ECO:0000256" key="6">
    <source>
        <dbReference type="ARBA" id="ARBA00043884"/>
    </source>
</evidence>
<evidence type="ECO:0000256" key="5">
    <source>
        <dbReference type="ARBA" id="ARBA00022975"/>
    </source>
</evidence>
<dbReference type="Gene3D" id="3.40.50.1370">
    <property type="entry name" value="Aspartate/ornithine carbamoyltransferase"/>
    <property type="match status" value="2"/>
</dbReference>
<keyword evidence="13" id="KW-1185">Reference proteome</keyword>
<dbReference type="PANTHER" id="PTHR45753">
    <property type="entry name" value="ORNITHINE CARBAMOYLTRANSFERASE, MITOCHONDRIAL"/>
    <property type="match status" value="1"/>
</dbReference>
<dbReference type="PRINTS" id="PR00101">
    <property type="entry name" value="ATCASE"/>
</dbReference>
<gene>
    <name evidence="12" type="ORF">Vbra_19841</name>
</gene>
<dbReference type="PhylomeDB" id="A0A0G4H7S2"/>
<dbReference type="UniPathway" id="UPA00070">
    <property type="reaction ID" value="UER00116"/>
</dbReference>
<dbReference type="SUPFAM" id="SSF53671">
    <property type="entry name" value="Aspartate/ornithine carbamoyltransferase"/>
    <property type="match status" value="1"/>
</dbReference>
<keyword evidence="9" id="KW-0472">Membrane</keyword>
<keyword evidence="4 8" id="KW-0808">Transferase</keyword>
<dbReference type="GO" id="GO:0004070">
    <property type="term" value="F:aspartate carbamoyltransferase activity"/>
    <property type="evidence" value="ECO:0007669"/>
    <property type="project" value="UniProtKB-EC"/>
</dbReference>